<evidence type="ECO:0000313" key="4">
    <source>
        <dbReference type="Proteomes" id="UP001595685"/>
    </source>
</evidence>
<dbReference type="PANTHER" id="PTHR24260:SF147">
    <property type="entry name" value="EG:BACR7A4.3 PROTEIN-RELATED"/>
    <property type="match status" value="1"/>
</dbReference>
<dbReference type="InterPro" id="IPR051333">
    <property type="entry name" value="CLIP_Serine_Protease"/>
</dbReference>
<evidence type="ECO:0000313" key="3">
    <source>
        <dbReference type="EMBL" id="MFC3688264.1"/>
    </source>
</evidence>
<feature type="chain" id="PRO_5045691489" evidence="1">
    <location>
        <begin position="26"/>
        <end position="271"/>
    </location>
</feature>
<dbReference type="SUPFAM" id="SSF50494">
    <property type="entry name" value="Trypsin-like serine proteases"/>
    <property type="match status" value="1"/>
</dbReference>
<comment type="caution">
    <text evidence="3">The sequence shown here is derived from an EMBL/GenBank/DDBJ whole genome shotgun (WGS) entry which is preliminary data.</text>
</comment>
<reference evidence="4" key="1">
    <citation type="journal article" date="2019" name="Int. J. Syst. Evol. Microbiol.">
        <title>The Global Catalogue of Microorganisms (GCM) 10K type strain sequencing project: providing services to taxonomists for standard genome sequencing and annotation.</title>
        <authorList>
            <consortium name="The Broad Institute Genomics Platform"/>
            <consortium name="The Broad Institute Genome Sequencing Center for Infectious Disease"/>
            <person name="Wu L."/>
            <person name="Ma J."/>
        </authorList>
    </citation>
    <scope>NUCLEOTIDE SEQUENCE [LARGE SCALE GENOMIC DNA]</scope>
    <source>
        <strain evidence="4">NCAIM B.02333</strain>
    </source>
</reference>
<keyword evidence="1" id="KW-0732">Signal</keyword>
<dbReference type="InterPro" id="IPR009003">
    <property type="entry name" value="Peptidase_S1_PA"/>
</dbReference>
<protein>
    <submittedName>
        <fullName evidence="3">S1 family peptidase</fullName>
    </submittedName>
</protein>
<dbReference type="PROSITE" id="PS50240">
    <property type="entry name" value="TRYPSIN_DOM"/>
    <property type="match status" value="1"/>
</dbReference>
<proteinExistence type="predicted"/>
<dbReference type="InterPro" id="IPR018114">
    <property type="entry name" value="TRYPSIN_HIS"/>
</dbReference>
<dbReference type="EMBL" id="JBHRWW010000004">
    <property type="protein sequence ID" value="MFC3688264.1"/>
    <property type="molecule type" value="Genomic_DNA"/>
</dbReference>
<keyword evidence="4" id="KW-1185">Reference proteome</keyword>
<dbReference type="InterPro" id="IPR001314">
    <property type="entry name" value="Peptidase_S1A"/>
</dbReference>
<feature type="domain" description="Peptidase S1" evidence="2">
    <location>
        <begin position="18"/>
        <end position="271"/>
    </location>
</feature>
<sequence length="271" mass="28327">MRRPGILAAAAALGLALVVASPAEAIRYGTPDDGEHPYVGIMVGDLGDEPQFRCSGTLVSPTVFLTAGHCTFGIDGATVWFDEDINDREASGYPGGGETSVEGTPYTHPDYDDAAFYSHDLGVVVLDEPVVLEEYGEIPEAGYFDALFARKGAVKQTFTAVGYGLQRSQPVQTGLTEASLERLQASPLRVINQDPLKTGAAVLLSNNASSGGTCSGDSGGPTFVGDSNLVVAVTSYGMNARCAGTGGVYRVDTADDLAWLATFGIYPGENW</sequence>
<evidence type="ECO:0000259" key="2">
    <source>
        <dbReference type="PROSITE" id="PS50240"/>
    </source>
</evidence>
<organism evidence="3 4">
    <name type="scientific">Aquipuribacter hungaricus</name>
    <dbReference type="NCBI Taxonomy" id="545624"/>
    <lineage>
        <taxon>Bacteria</taxon>
        <taxon>Bacillati</taxon>
        <taxon>Actinomycetota</taxon>
        <taxon>Actinomycetes</taxon>
        <taxon>Micrococcales</taxon>
        <taxon>Intrasporangiaceae</taxon>
        <taxon>Aquipuribacter</taxon>
    </lineage>
</organism>
<dbReference type="InterPro" id="IPR043504">
    <property type="entry name" value="Peptidase_S1_PA_chymotrypsin"/>
</dbReference>
<evidence type="ECO:0000256" key="1">
    <source>
        <dbReference type="SAM" id="SignalP"/>
    </source>
</evidence>
<dbReference type="Gene3D" id="2.40.10.10">
    <property type="entry name" value="Trypsin-like serine proteases"/>
    <property type="match status" value="2"/>
</dbReference>
<dbReference type="Pfam" id="PF00089">
    <property type="entry name" value="Trypsin"/>
    <property type="match status" value="1"/>
</dbReference>
<dbReference type="SMART" id="SM00020">
    <property type="entry name" value="Tryp_SPc"/>
    <property type="match status" value="1"/>
</dbReference>
<gene>
    <name evidence="3" type="ORF">ACFOLH_07905</name>
</gene>
<dbReference type="PROSITE" id="PS00134">
    <property type="entry name" value="TRYPSIN_HIS"/>
    <property type="match status" value="1"/>
</dbReference>
<dbReference type="RefSeq" id="WP_340294283.1">
    <property type="nucleotide sequence ID" value="NZ_JBBEOI010000149.1"/>
</dbReference>
<feature type="signal peptide" evidence="1">
    <location>
        <begin position="1"/>
        <end position="25"/>
    </location>
</feature>
<dbReference type="PRINTS" id="PR00722">
    <property type="entry name" value="CHYMOTRYPSIN"/>
</dbReference>
<dbReference type="InterPro" id="IPR001254">
    <property type="entry name" value="Trypsin_dom"/>
</dbReference>
<dbReference type="PANTHER" id="PTHR24260">
    <property type="match status" value="1"/>
</dbReference>
<name>A0ABV7WFY0_9MICO</name>
<dbReference type="Proteomes" id="UP001595685">
    <property type="component" value="Unassembled WGS sequence"/>
</dbReference>
<accession>A0ABV7WFY0</accession>